<evidence type="ECO:0000256" key="7">
    <source>
        <dbReference type="RuleBase" id="RU363032"/>
    </source>
</evidence>
<keyword evidence="4 7" id="KW-0812">Transmembrane</keyword>
<evidence type="ECO:0000256" key="4">
    <source>
        <dbReference type="ARBA" id="ARBA00022692"/>
    </source>
</evidence>
<feature type="transmembrane region" description="Helical" evidence="7">
    <location>
        <begin position="94"/>
        <end position="120"/>
    </location>
</feature>
<feature type="transmembrane region" description="Helical" evidence="7">
    <location>
        <begin position="126"/>
        <end position="145"/>
    </location>
</feature>
<keyword evidence="2 7" id="KW-0813">Transport</keyword>
<feature type="domain" description="ABC transmembrane type-1" evidence="8">
    <location>
        <begin position="56"/>
        <end position="244"/>
    </location>
</feature>
<reference evidence="9" key="1">
    <citation type="submission" date="2020-10" db="EMBL/GenBank/DDBJ databases">
        <authorList>
            <person name="Gilroy R."/>
        </authorList>
    </citation>
    <scope>NUCLEOTIDE SEQUENCE</scope>
    <source>
        <strain evidence="9">ChiGjej1B1-19959</strain>
    </source>
</reference>
<dbReference type="Pfam" id="PF00528">
    <property type="entry name" value="BPD_transp_1"/>
    <property type="match status" value="1"/>
</dbReference>
<comment type="subcellular location">
    <subcellularLocation>
        <location evidence="1 7">Cell membrane</location>
        <topology evidence="1 7">Multi-pass membrane protein</topology>
    </subcellularLocation>
</comment>
<evidence type="ECO:0000256" key="3">
    <source>
        <dbReference type="ARBA" id="ARBA00022475"/>
    </source>
</evidence>
<dbReference type="AlphaFoldDB" id="A0A9D1IGM3"/>
<feature type="transmembrane region" description="Helical" evidence="7">
    <location>
        <begin position="222"/>
        <end position="247"/>
    </location>
</feature>
<evidence type="ECO:0000259" key="8">
    <source>
        <dbReference type="PROSITE" id="PS50928"/>
    </source>
</evidence>
<dbReference type="SUPFAM" id="SSF161098">
    <property type="entry name" value="MetI-like"/>
    <property type="match status" value="1"/>
</dbReference>
<evidence type="ECO:0000256" key="5">
    <source>
        <dbReference type="ARBA" id="ARBA00022989"/>
    </source>
</evidence>
<dbReference type="PANTHER" id="PTHR30151">
    <property type="entry name" value="ALKANE SULFONATE ABC TRANSPORTER-RELATED, MEMBRANE SUBUNIT"/>
    <property type="match status" value="1"/>
</dbReference>
<dbReference type="Gene3D" id="1.10.3720.10">
    <property type="entry name" value="MetI-like"/>
    <property type="match status" value="1"/>
</dbReference>
<dbReference type="InterPro" id="IPR000515">
    <property type="entry name" value="MetI-like"/>
</dbReference>
<evidence type="ECO:0000256" key="6">
    <source>
        <dbReference type="ARBA" id="ARBA00023136"/>
    </source>
</evidence>
<feature type="transmembrane region" description="Helical" evidence="7">
    <location>
        <begin position="56"/>
        <end position="82"/>
    </location>
</feature>
<keyword evidence="5 7" id="KW-1133">Transmembrane helix</keyword>
<dbReference type="Proteomes" id="UP000824071">
    <property type="component" value="Unassembled WGS sequence"/>
</dbReference>
<dbReference type="PANTHER" id="PTHR30151:SF20">
    <property type="entry name" value="ABC TRANSPORTER PERMEASE PROTEIN HI_0355-RELATED"/>
    <property type="match status" value="1"/>
</dbReference>
<evidence type="ECO:0000313" key="9">
    <source>
        <dbReference type="EMBL" id="HIU36366.1"/>
    </source>
</evidence>
<reference evidence="9" key="2">
    <citation type="journal article" date="2021" name="PeerJ">
        <title>Extensive microbial diversity within the chicken gut microbiome revealed by metagenomics and culture.</title>
        <authorList>
            <person name="Gilroy R."/>
            <person name="Ravi A."/>
            <person name="Getino M."/>
            <person name="Pursley I."/>
            <person name="Horton D.L."/>
            <person name="Alikhan N.F."/>
            <person name="Baker D."/>
            <person name="Gharbi K."/>
            <person name="Hall N."/>
            <person name="Watson M."/>
            <person name="Adriaenssens E.M."/>
            <person name="Foster-Nyarko E."/>
            <person name="Jarju S."/>
            <person name="Secka A."/>
            <person name="Antonio M."/>
            <person name="Oren A."/>
            <person name="Chaudhuri R.R."/>
            <person name="La Ragione R."/>
            <person name="Hildebrand F."/>
            <person name="Pallen M.J."/>
        </authorList>
    </citation>
    <scope>NUCLEOTIDE SEQUENCE</scope>
    <source>
        <strain evidence="9">ChiGjej1B1-19959</strain>
    </source>
</reference>
<dbReference type="GO" id="GO:0005886">
    <property type="term" value="C:plasma membrane"/>
    <property type="evidence" value="ECO:0007669"/>
    <property type="project" value="UniProtKB-SubCell"/>
</dbReference>
<gene>
    <name evidence="9" type="ORF">IAC53_07180</name>
</gene>
<dbReference type="InterPro" id="IPR035906">
    <property type="entry name" value="MetI-like_sf"/>
</dbReference>
<comment type="caution">
    <text evidence="9">The sequence shown here is derived from an EMBL/GenBank/DDBJ whole genome shotgun (WGS) entry which is preliminary data.</text>
</comment>
<proteinExistence type="inferred from homology"/>
<comment type="similarity">
    <text evidence="7">Belongs to the binding-protein-dependent transport system permease family.</text>
</comment>
<organism evidence="9 10">
    <name type="scientific">Candidatus Fimenecus excrementigallinarum</name>
    <dbReference type="NCBI Taxonomy" id="2840816"/>
    <lineage>
        <taxon>Bacteria</taxon>
        <taxon>Bacillati</taxon>
        <taxon>Bacillota</taxon>
        <taxon>Clostridia</taxon>
        <taxon>Candidatus Fimenecus</taxon>
    </lineage>
</organism>
<evidence type="ECO:0000313" key="10">
    <source>
        <dbReference type="Proteomes" id="UP000824071"/>
    </source>
</evidence>
<evidence type="ECO:0000256" key="2">
    <source>
        <dbReference type="ARBA" id="ARBA00022448"/>
    </source>
</evidence>
<sequence>MTKKLQSITSKASPLAALLVVLALWAAATGFQWVPAFMLPTPGAVVRAFAADFPLLLSHAGVTLCEAFLGLALGVSLAFVLASLMNRFAFLYKALYPVLVITQTIPTIAVAPLLVLWMGFGMAPKVTLVVITTFFPIAVSLLDGFRSADADAVNLLRSMGAGRFKIFRHVLVPSALGSFFAGLKVSASYAVVGAVVAEWLGGFEGLGVYMTRVQKAYAFDKMFSVILFITLISLLLMWGVTLLRYLVMPWERKEKQTV</sequence>
<feature type="transmembrane region" description="Helical" evidence="7">
    <location>
        <begin position="189"/>
        <end position="210"/>
    </location>
</feature>
<protein>
    <submittedName>
        <fullName evidence="9">ABC transporter permease</fullName>
    </submittedName>
</protein>
<evidence type="ECO:0000256" key="1">
    <source>
        <dbReference type="ARBA" id="ARBA00004651"/>
    </source>
</evidence>
<dbReference type="CDD" id="cd06261">
    <property type="entry name" value="TM_PBP2"/>
    <property type="match status" value="1"/>
</dbReference>
<dbReference type="GO" id="GO:0055085">
    <property type="term" value="P:transmembrane transport"/>
    <property type="evidence" value="ECO:0007669"/>
    <property type="project" value="InterPro"/>
</dbReference>
<accession>A0A9D1IGM3</accession>
<feature type="transmembrane region" description="Helical" evidence="7">
    <location>
        <begin position="166"/>
        <end position="183"/>
    </location>
</feature>
<keyword evidence="6 7" id="KW-0472">Membrane</keyword>
<dbReference type="PROSITE" id="PS50928">
    <property type="entry name" value="ABC_TM1"/>
    <property type="match status" value="1"/>
</dbReference>
<name>A0A9D1IGM3_9FIRM</name>
<keyword evidence="3" id="KW-1003">Cell membrane</keyword>
<dbReference type="EMBL" id="DVMW01000041">
    <property type="protein sequence ID" value="HIU36366.1"/>
    <property type="molecule type" value="Genomic_DNA"/>
</dbReference>